<dbReference type="InterPro" id="IPR003838">
    <property type="entry name" value="ABC3_permease_C"/>
</dbReference>
<organism evidence="10 11">
    <name type="scientific">Maritimibacter fusiformis</name>
    <dbReference type="NCBI Taxonomy" id="2603819"/>
    <lineage>
        <taxon>Bacteria</taxon>
        <taxon>Pseudomonadati</taxon>
        <taxon>Pseudomonadota</taxon>
        <taxon>Alphaproteobacteria</taxon>
        <taxon>Rhodobacterales</taxon>
        <taxon>Roseobacteraceae</taxon>
        <taxon>Maritimibacter</taxon>
    </lineage>
</organism>
<dbReference type="InterPro" id="IPR025857">
    <property type="entry name" value="MacB_PCD"/>
</dbReference>
<evidence type="ECO:0000256" key="3">
    <source>
        <dbReference type="ARBA" id="ARBA00022475"/>
    </source>
</evidence>
<protein>
    <submittedName>
        <fullName evidence="10">ABC transporter permease</fullName>
    </submittedName>
</protein>
<reference evidence="10 11" key="1">
    <citation type="submission" date="2019-08" db="EMBL/GenBank/DDBJ databases">
        <title>Identification of a novel species of the genus Boseongicola.</title>
        <authorList>
            <person name="Zhang X.-Q."/>
        </authorList>
    </citation>
    <scope>NUCLEOTIDE SEQUENCE [LARGE SCALE GENOMIC DNA]</scope>
    <source>
        <strain evidence="10 11">HY14</strain>
    </source>
</reference>
<dbReference type="GO" id="GO:0044874">
    <property type="term" value="P:lipoprotein localization to outer membrane"/>
    <property type="evidence" value="ECO:0007669"/>
    <property type="project" value="TreeGrafter"/>
</dbReference>
<dbReference type="EMBL" id="VSIY01000009">
    <property type="protein sequence ID" value="TYB81129.1"/>
    <property type="molecule type" value="Genomic_DNA"/>
</dbReference>
<proteinExistence type="inferred from homology"/>
<feature type="transmembrane region" description="Helical" evidence="7">
    <location>
        <begin position="317"/>
        <end position="345"/>
    </location>
</feature>
<keyword evidence="6 7" id="KW-0472">Membrane</keyword>
<dbReference type="Pfam" id="PF12704">
    <property type="entry name" value="MacB_PCD"/>
    <property type="match status" value="1"/>
</dbReference>
<evidence type="ECO:0000313" key="11">
    <source>
        <dbReference type="Proteomes" id="UP000322080"/>
    </source>
</evidence>
<comment type="similarity">
    <text evidence="2">Belongs to the ABC-4 integral membrane protein family. LolC/E subfamily.</text>
</comment>
<feature type="transmembrane region" description="Helical" evidence="7">
    <location>
        <begin position="365"/>
        <end position="385"/>
    </location>
</feature>
<dbReference type="Pfam" id="PF02687">
    <property type="entry name" value="FtsX"/>
    <property type="match status" value="1"/>
</dbReference>
<keyword evidence="11" id="KW-1185">Reference proteome</keyword>
<evidence type="ECO:0000256" key="7">
    <source>
        <dbReference type="SAM" id="Phobius"/>
    </source>
</evidence>
<feature type="transmembrane region" description="Helical" evidence="7">
    <location>
        <begin position="277"/>
        <end position="296"/>
    </location>
</feature>
<comment type="caution">
    <text evidence="10">The sequence shown here is derived from an EMBL/GenBank/DDBJ whole genome shotgun (WGS) entry which is preliminary data.</text>
</comment>
<comment type="subcellular location">
    <subcellularLocation>
        <location evidence="1">Cell membrane</location>
        <topology evidence="1">Multi-pass membrane protein</topology>
    </subcellularLocation>
</comment>
<keyword evidence="5 7" id="KW-1133">Transmembrane helix</keyword>
<dbReference type="RefSeq" id="WP_148378193.1">
    <property type="nucleotide sequence ID" value="NZ_VSIY01000009.1"/>
</dbReference>
<dbReference type="InterPro" id="IPR051447">
    <property type="entry name" value="Lipoprotein-release_system"/>
</dbReference>
<evidence type="ECO:0000256" key="2">
    <source>
        <dbReference type="ARBA" id="ARBA00005236"/>
    </source>
</evidence>
<evidence type="ECO:0000313" key="10">
    <source>
        <dbReference type="EMBL" id="TYB81129.1"/>
    </source>
</evidence>
<evidence type="ECO:0000256" key="4">
    <source>
        <dbReference type="ARBA" id="ARBA00022692"/>
    </source>
</evidence>
<feature type="transmembrane region" description="Helical" evidence="7">
    <location>
        <begin position="21"/>
        <end position="48"/>
    </location>
</feature>
<keyword evidence="4 7" id="KW-0812">Transmembrane</keyword>
<accession>A0A5D0RJ47</accession>
<evidence type="ECO:0000256" key="1">
    <source>
        <dbReference type="ARBA" id="ARBA00004651"/>
    </source>
</evidence>
<evidence type="ECO:0000259" key="9">
    <source>
        <dbReference type="Pfam" id="PF12704"/>
    </source>
</evidence>
<feature type="domain" description="ABC3 transporter permease C-terminal" evidence="8">
    <location>
        <begin position="280"/>
        <end position="395"/>
    </location>
</feature>
<feature type="domain" description="MacB-like periplasmic core" evidence="9">
    <location>
        <begin position="19"/>
        <end position="248"/>
    </location>
</feature>
<sequence length="401" mass="41433">MLYQFKIGWRYLTSNLIQTGLLVLGVAVGVFVFVFMSALIGGLAVYLIDQTVGDISHVTVSEPPLAPAQLYPESAGALYAIENATGREATLRNTTEVIATLAQLPGLVAVSPQLVGNGFVTRGAVVNPVTVVGVEPDKVSAIADVAANLVAGRADLPTGSALIGQKLATDLGVDAGQGLRLRSDQGVDMTMTIIGVFEFGVAPLDERTVYVNEKTARGLFDLRHGVTRIELRIDDLWAAPSFAAEVAAATGLEATPWTESNGQLISGLDAQARSGDIIKGFALVTIVIGVASALLLSTYRRRSEIGIMRAMGASKGFVVMVFLTQGALIGLVGGLFGAGLAWLALSPFPPPGQIEAGGFPIDVSQGGFGLAVGLTLVGALVASILPARAAAKVDPVSVISQ</sequence>
<gene>
    <name evidence="10" type="ORF">FVF75_11875</name>
</gene>
<dbReference type="PANTHER" id="PTHR30489">
    <property type="entry name" value="LIPOPROTEIN-RELEASING SYSTEM TRANSMEMBRANE PROTEIN LOLE"/>
    <property type="match status" value="1"/>
</dbReference>
<dbReference type="PANTHER" id="PTHR30489:SF0">
    <property type="entry name" value="LIPOPROTEIN-RELEASING SYSTEM TRANSMEMBRANE PROTEIN LOLE"/>
    <property type="match status" value="1"/>
</dbReference>
<keyword evidence="3" id="KW-1003">Cell membrane</keyword>
<name>A0A5D0RJ47_9RHOB</name>
<dbReference type="Proteomes" id="UP000322080">
    <property type="component" value="Unassembled WGS sequence"/>
</dbReference>
<dbReference type="GO" id="GO:0098797">
    <property type="term" value="C:plasma membrane protein complex"/>
    <property type="evidence" value="ECO:0007669"/>
    <property type="project" value="TreeGrafter"/>
</dbReference>
<evidence type="ECO:0000256" key="6">
    <source>
        <dbReference type="ARBA" id="ARBA00023136"/>
    </source>
</evidence>
<dbReference type="AlphaFoldDB" id="A0A5D0RJ47"/>
<evidence type="ECO:0000259" key="8">
    <source>
        <dbReference type="Pfam" id="PF02687"/>
    </source>
</evidence>
<evidence type="ECO:0000256" key="5">
    <source>
        <dbReference type="ARBA" id="ARBA00022989"/>
    </source>
</evidence>